<dbReference type="PANTHER" id="PTHR10013">
    <property type="entry name" value="GENERAL VESICULAR TRANSPORT FACTOR P115"/>
    <property type="match status" value="1"/>
</dbReference>
<feature type="coiled-coil region" evidence="3">
    <location>
        <begin position="183"/>
        <end position="240"/>
    </location>
</feature>
<protein>
    <recommendedName>
        <fullName evidence="9">Uso1 / p115 like vesicle tethering protein, head region</fullName>
    </recommendedName>
</protein>
<feature type="coiled-coil region" evidence="3">
    <location>
        <begin position="326"/>
        <end position="404"/>
    </location>
</feature>
<evidence type="ECO:0000313" key="7">
    <source>
        <dbReference type="EMBL" id="KIH59104.1"/>
    </source>
</evidence>
<dbReference type="Pfam" id="PF04871">
    <property type="entry name" value="Uso1_p115_C"/>
    <property type="match status" value="1"/>
</dbReference>
<dbReference type="Pfam" id="PF04869">
    <property type="entry name" value="Uso1_p115_head"/>
    <property type="match status" value="1"/>
</dbReference>
<dbReference type="InterPro" id="IPR024095">
    <property type="entry name" value="Vesicle_P115"/>
</dbReference>
<keyword evidence="2" id="KW-0333">Golgi apparatus</keyword>
<sequence length="404" mass="45826">MGNRRVQMRAGVLMLLSTWLNNCPAALVLIHTNVDCLVDDCGEGTESEQQVLKGLMAFLLLVCLQNVEDANARTSLEQLVDRRVGREVVIGAVEGLSRTEQFVRAAQKPQPLTKTPNELFLDYHFIKMFKASEVFGESYALICVISCSAAHSGAGMYETRGQLLKMLRPTGEFNGTASNDSIIQSFKDLIKRQDEEIAVLKQEAKRSAAQIEQLKQASDKTELQRELEEVKKKLEESRAVSAQNESIQLQMQEMYRVNEQWRAEAGKYKQWAEQWQQYQLAQLPNPTEAAVTYLQQQVQQLEQQLAYGYQAFEEHSKSTVKYASECAEWKAKAEAAEAQLAAKKEESKNEKVLENGEEGQSELALLKSEQEDLLVLLADQHNKITQYRNRLRDLKQVVTDDEDD</sequence>
<dbReference type="GO" id="GO:0000139">
    <property type="term" value="C:Golgi membrane"/>
    <property type="evidence" value="ECO:0007669"/>
    <property type="project" value="InterPro"/>
</dbReference>
<dbReference type="InterPro" id="IPR006955">
    <property type="entry name" value="Uso1_p115_C"/>
</dbReference>
<dbReference type="EMBL" id="KN732330">
    <property type="protein sequence ID" value="KIH59104.1"/>
    <property type="molecule type" value="Genomic_DNA"/>
</dbReference>
<evidence type="ECO:0000313" key="8">
    <source>
        <dbReference type="Proteomes" id="UP000054047"/>
    </source>
</evidence>
<feature type="signal peptide" evidence="4">
    <location>
        <begin position="1"/>
        <end position="25"/>
    </location>
</feature>
<accession>A0A0C2GJP5</accession>
<dbReference type="InterPro" id="IPR011989">
    <property type="entry name" value="ARM-like"/>
</dbReference>
<dbReference type="AlphaFoldDB" id="A0A0C2GJP5"/>
<evidence type="ECO:0000256" key="1">
    <source>
        <dbReference type="ARBA" id="ARBA00004555"/>
    </source>
</evidence>
<feature type="domain" description="Vesicle tethering protein Uso1/P115-like head" evidence="5">
    <location>
        <begin position="5"/>
        <end position="132"/>
    </location>
</feature>
<dbReference type="GO" id="GO:0045056">
    <property type="term" value="P:transcytosis"/>
    <property type="evidence" value="ECO:0007669"/>
    <property type="project" value="TreeGrafter"/>
</dbReference>
<dbReference type="GO" id="GO:0012507">
    <property type="term" value="C:ER to Golgi transport vesicle membrane"/>
    <property type="evidence" value="ECO:0007669"/>
    <property type="project" value="TreeGrafter"/>
</dbReference>
<evidence type="ECO:0000259" key="6">
    <source>
        <dbReference type="Pfam" id="PF04871"/>
    </source>
</evidence>
<keyword evidence="3" id="KW-0175">Coiled coil</keyword>
<feature type="chain" id="PRO_5002161256" description="Uso1 / p115 like vesicle tethering protein, head region" evidence="4">
    <location>
        <begin position="26"/>
        <end position="404"/>
    </location>
</feature>
<dbReference type="GO" id="GO:0006888">
    <property type="term" value="P:endoplasmic reticulum to Golgi vesicle-mediated transport"/>
    <property type="evidence" value="ECO:0007669"/>
    <property type="project" value="TreeGrafter"/>
</dbReference>
<keyword evidence="8" id="KW-1185">Reference proteome</keyword>
<feature type="domain" description="Uso1/p115-like vesicle tethering protein C-terminal" evidence="6">
    <location>
        <begin position="288"/>
        <end position="404"/>
    </location>
</feature>
<comment type="subcellular location">
    <subcellularLocation>
        <location evidence="1">Golgi apparatus</location>
    </subcellularLocation>
</comment>
<proteinExistence type="predicted"/>
<reference evidence="7 8" key="1">
    <citation type="submission" date="2013-12" db="EMBL/GenBank/DDBJ databases">
        <title>Draft genome of the parsitic nematode Ancylostoma duodenale.</title>
        <authorList>
            <person name="Mitreva M."/>
        </authorList>
    </citation>
    <scope>NUCLEOTIDE SEQUENCE [LARGE SCALE GENOMIC DNA]</scope>
    <source>
        <strain evidence="7 8">Zhejiang</strain>
    </source>
</reference>
<dbReference type="Proteomes" id="UP000054047">
    <property type="component" value="Unassembled WGS sequence"/>
</dbReference>
<dbReference type="GO" id="GO:0005783">
    <property type="term" value="C:endoplasmic reticulum"/>
    <property type="evidence" value="ECO:0007669"/>
    <property type="project" value="TreeGrafter"/>
</dbReference>
<evidence type="ECO:0000256" key="3">
    <source>
        <dbReference type="SAM" id="Coils"/>
    </source>
</evidence>
<dbReference type="PANTHER" id="PTHR10013:SF0">
    <property type="entry name" value="GENERAL VESICULAR TRANSPORT FACTOR P115"/>
    <property type="match status" value="1"/>
</dbReference>
<evidence type="ECO:0008006" key="9">
    <source>
        <dbReference type="Google" id="ProtNLM"/>
    </source>
</evidence>
<evidence type="ECO:0000256" key="4">
    <source>
        <dbReference type="SAM" id="SignalP"/>
    </source>
</evidence>
<evidence type="ECO:0000256" key="2">
    <source>
        <dbReference type="ARBA" id="ARBA00023034"/>
    </source>
</evidence>
<keyword evidence="4" id="KW-0732">Signal</keyword>
<dbReference type="InterPro" id="IPR006953">
    <property type="entry name" value="Vesicle_Uso1_P115_head"/>
</dbReference>
<dbReference type="GO" id="GO:0005795">
    <property type="term" value="C:Golgi stack"/>
    <property type="evidence" value="ECO:0007669"/>
    <property type="project" value="TreeGrafter"/>
</dbReference>
<dbReference type="GO" id="GO:0006886">
    <property type="term" value="P:intracellular protein transport"/>
    <property type="evidence" value="ECO:0007669"/>
    <property type="project" value="InterPro"/>
</dbReference>
<dbReference type="GO" id="GO:0048211">
    <property type="term" value="P:Golgi vesicle docking"/>
    <property type="evidence" value="ECO:0007669"/>
    <property type="project" value="TreeGrafter"/>
</dbReference>
<dbReference type="Gene3D" id="1.25.10.10">
    <property type="entry name" value="Leucine-rich Repeat Variant"/>
    <property type="match status" value="1"/>
</dbReference>
<name>A0A0C2GJP5_9BILA</name>
<evidence type="ECO:0000259" key="5">
    <source>
        <dbReference type="Pfam" id="PF04869"/>
    </source>
</evidence>
<dbReference type="OrthoDB" id="198977at2759"/>
<organism evidence="7 8">
    <name type="scientific">Ancylostoma duodenale</name>
    <dbReference type="NCBI Taxonomy" id="51022"/>
    <lineage>
        <taxon>Eukaryota</taxon>
        <taxon>Metazoa</taxon>
        <taxon>Ecdysozoa</taxon>
        <taxon>Nematoda</taxon>
        <taxon>Chromadorea</taxon>
        <taxon>Rhabditida</taxon>
        <taxon>Rhabditina</taxon>
        <taxon>Rhabditomorpha</taxon>
        <taxon>Strongyloidea</taxon>
        <taxon>Ancylostomatidae</taxon>
        <taxon>Ancylostomatinae</taxon>
        <taxon>Ancylostoma</taxon>
    </lineage>
</organism>
<gene>
    <name evidence="7" type="ORF">ANCDUO_10680</name>
</gene>
<dbReference type="GO" id="GO:0048280">
    <property type="term" value="P:vesicle fusion with Golgi apparatus"/>
    <property type="evidence" value="ECO:0007669"/>
    <property type="project" value="InterPro"/>
</dbReference>